<evidence type="ECO:0000313" key="2">
    <source>
        <dbReference type="Proteomes" id="UP000612899"/>
    </source>
</evidence>
<gene>
    <name evidence="1" type="ORF">Rhe02_22150</name>
</gene>
<evidence type="ECO:0000313" key="1">
    <source>
        <dbReference type="EMBL" id="GIH04148.1"/>
    </source>
</evidence>
<accession>A0A8J3Q6G6</accession>
<dbReference type="RefSeq" id="WP_203908042.1">
    <property type="nucleotide sequence ID" value="NZ_BONY01000011.1"/>
</dbReference>
<dbReference type="EMBL" id="BONY01000011">
    <property type="protein sequence ID" value="GIH04148.1"/>
    <property type="molecule type" value="Genomic_DNA"/>
</dbReference>
<comment type="caution">
    <text evidence="1">The sequence shown here is derived from an EMBL/GenBank/DDBJ whole genome shotgun (WGS) entry which is preliminary data.</text>
</comment>
<name>A0A8J3Q6G6_9ACTN</name>
<sequence length="206" mass="23463">MAGLLAQLEPEQRAELLDDLNYLNLRQIRSFCERHTIPYRIIAGARATADTDRKPVILHRVRHFLLTGEVLDATRLSAGIVRRDAPPGVLRPSDRLYYRWYNKTYEPVMQLLADLTGGRFHNGALARVLIMEYWTSGRAPTFREFAQAWIAATDGPRDLVSGEYAFLSDLQRGEAGPDWKHKRQQRAQRFLSVMENLERAAGRGGG</sequence>
<proteinExistence type="predicted"/>
<reference evidence="1" key="1">
    <citation type="submission" date="2021-01" db="EMBL/GenBank/DDBJ databases">
        <title>Whole genome shotgun sequence of Rhizocola hellebori NBRC 109834.</title>
        <authorList>
            <person name="Komaki H."/>
            <person name="Tamura T."/>
        </authorList>
    </citation>
    <scope>NUCLEOTIDE SEQUENCE</scope>
    <source>
        <strain evidence="1">NBRC 109834</strain>
    </source>
</reference>
<dbReference type="Proteomes" id="UP000612899">
    <property type="component" value="Unassembled WGS sequence"/>
</dbReference>
<organism evidence="1 2">
    <name type="scientific">Rhizocola hellebori</name>
    <dbReference type="NCBI Taxonomy" id="1392758"/>
    <lineage>
        <taxon>Bacteria</taxon>
        <taxon>Bacillati</taxon>
        <taxon>Actinomycetota</taxon>
        <taxon>Actinomycetes</taxon>
        <taxon>Micromonosporales</taxon>
        <taxon>Micromonosporaceae</taxon>
        <taxon>Rhizocola</taxon>
    </lineage>
</organism>
<protein>
    <submittedName>
        <fullName evidence="1">Uncharacterized protein</fullName>
    </submittedName>
</protein>
<dbReference type="AlphaFoldDB" id="A0A8J3Q6G6"/>
<keyword evidence="2" id="KW-1185">Reference proteome</keyword>